<name>A0A0C3QNB6_9AGAM</name>
<reference evidence="4" key="2">
    <citation type="submission" date="2015-01" db="EMBL/GenBank/DDBJ databases">
        <title>Evolutionary Origins and Diversification of the Mycorrhizal Mutualists.</title>
        <authorList>
            <consortium name="DOE Joint Genome Institute"/>
            <consortium name="Mycorrhizal Genomics Consortium"/>
            <person name="Kohler A."/>
            <person name="Kuo A."/>
            <person name="Nagy L.G."/>
            <person name="Floudas D."/>
            <person name="Copeland A."/>
            <person name="Barry K.W."/>
            <person name="Cichocki N."/>
            <person name="Veneault-Fourrey C."/>
            <person name="LaButti K."/>
            <person name="Lindquist E.A."/>
            <person name="Lipzen A."/>
            <person name="Lundell T."/>
            <person name="Morin E."/>
            <person name="Murat C."/>
            <person name="Riley R."/>
            <person name="Ohm R."/>
            <person name="Sun H."/>
            <person name="Tunlid A."/>
            <person name="Henrissat B."/>
            <person name="Grigoriev I.V."/>
            <person name="Hibbett D.S."/>
            <person name="Martin F."/>
        </authorList>
    </citation>
    <scope>NUCLEOTIDE SEQUENCE [LARGE SCALE GENOMIC DNA]</scope>
    <source>
        <strain evidence="4">MUT 4182</strain>
    </source>
</reference>
<dbReference type="Proteomes" id="UP000054248">
    <property type="component" value="Unassembled WGS sequence"/>
</dbReference>
<evidence type="ECO:0000256" key="1">
    <source>
        <dbReference type="SAM" id="MobiDB-lite"/>
    </source>
</evidence>
<organism evidence="3 4">
    <name type="scientific">Tulasnella calospora MUT 4182</name>
    <dbReference type="NCBI Taxonomy" id="1051891"/>
    <lineage>
        <taxon>Eukaryota</taxon>
        <taxon>Fungi</taxon>
        <taxon>Dikarya</taxon>
        <taxon>Basidiomycota</taxon>
        <taxon>Agaricomycotina</taxon>
        <taxon>Agaricomycetes</taxon>
        <taxon>Cantharellales</taxon>
        <taxon>Tulasnellaceae</taxon>
        <taxon>Tulasnella</taxon>
    </lineage>
</organism>
<dbReference type="GO" id="GO:0031267">
    <property type="term" value="F:small GTPase binding"/>
    <property type="evidence" value="ECO:0007669"/>
    <property type="project" value="InterPro"/>
</dbReference>
<dbReference type="GO" id="GO:0030036">
    <property type="term" value="P:actin cytoskeleton organization"/>
    <property type="evidence" value="ECO:0007669"/>
    <property type="project" value="InterPro"/>
</dbReference>
<feature type="region of interest" description="Disordered" evidence="1">
    <location>
        <begin position="637"/>
        <end position="688"/>
    </location>
</feature>
<feature type="domain" description="Formin GTPase-binding" evidence="2">
    <location>
        <begin position="90"/>
        <end position="390"/>
    </location>
</feature>
<evidence type="ECO:0000313" key="4">
    <source>
        <dbReference type="Proteomes" id="UP000054248"/>
    </source>
</evidence>
<feature type="region of interest" description="Disordered" evidence="1">
    <location>
        <begin position="137"/>
        <end position="215"/>
    </location>
</feature>
<sequence length="688" mass="75371">MFKGILPTAKKSPSFDLVSLPPAGEKENRPQHPLANVVNANDNGANGRNSPKPPFPAHKKSESISAPLSLRKSGFPAAAGGGQLVEAGAMNRAFEKMLDDMQIPSTLRPKLVTLDSPVKAAMLKSSQVLNVMGTGPVLAPPSAPGLNGSLRKSRSIESMPSTPPRGRSGHIHSPSLDTESLSTADLFAPPRPLSANFGTGSSFGSSGGESVQSPISRTGSVEFLPAVVTDLSDENAAKDKKAKLNKKNKDKNEKEKIPEKELTAEYMAGWLARTKSADLEVERLKRLRLLLRNEAATWSENFLIGGGYSAMLTRLNDVLEMEWREEQHDDQALHELLRCFKALSTSSIGCFALRSACPTPFAQLIRLLYSDKKPGDIASRQLIVDLLLILYELYSGPKQSPEGGAAGRGTNWEGKNSGHVIPPARPTVFSKPNAPPPTLPAPHSSIFGLIRAILLTPKPAPSDSPSIPIDPHAFIAELHKPRIYKTYLQELSDVRRDYFWVFCHPNNAIWDLNHTDEEKVEKPRAPGGMTGGVEFEAMTYLTTHFRLINTLCRAAADLNLPQSHEQSAHKLHSDLFDSGFEKIILTARKSSTTYYPNLHLEICRYIAHAIQAKYHLPFSIQRLIGLPPVPLVRRPPEPPRMPIANLSRPGSPVPDPRRSFHAAQAQAQPQGQPRPPALPPRRLEDLRF</sequence>
<dbReference type="HOGENOM" id="CLU_026458_0_0_1"/>
<accession>A0A0C3QNB6</accession>
<dbReference type="Pfam" id="PF06371">
    <property type="entry name" value="Drf_GBD"/>
    <property type="match status" value="1"/>
</dbReference>
<dbReference type="AlphaFoldDB" id="A0A0C3QNB6"/>
<feature type="compositionally biased region" description="Low complexity" evidence="1">
    <location>
        <begin position="198"/>
        <end position="210"/>
    </location>
</feature>
<evidence type="ECO:0000259" key="2">
    <source>
        <dbReference type="SMART" id="SM01140"/>
    </source>
</evidence>
<dbReference type="GO" id="GO:0003779">
    <property type="term" value="F:actin binding"/>
    <property type="evidence" value="ECO:0007669"/>
    <property type="project" value="InterPro"/>
</dbReference>
<dbReference type="InterPro" id="IPR011989">
    <property type="entry name" value="ARM-like"/>
</dbReference>
<dbReference type="OrthoDB" id="2155261at2759"/>
<protein>
    <recommendedName>
        <fullName evidence="2">Formin GTPase-binding domain-containing protein</fullName>
    </recommendedName>
</protein>
<proteinExistence type="predicted"/>
<keyword evidence="4" id="KW-1185">Reference proteome</keyword>
<reference evidence="3 4" key="1">
    <citation type="submission" date="2014-04" db="EMBL/GenBank/DDBJ databases">
        <authorList>
            <consortium name="DOE Joint Genome Institute"/>
            <person name="Kuo A."/>
            <person name="Girlanda M."/>
            <person name="Perotto S."/>
            <person name="Kohler A."/>
            <person name="Nagy L.G."/>
            <person name="Floudas D."/>
            <person name="Copeland A."/>
            <person name="Barry K.W."/>
            <person name="Cichocki N."/>
            <person name="Veneault-Fourrey C."/>
            <person name="LaButti K."/>
            <person name="Lindquist E.A."/>
            <person name="Lipzen A."/>
            <person name="Lundell T."/>
            <person name="Morin E."/>
            <person name="Murat C."/>
            <person name="Sun H."/>
            <person name="Tunlid A."/>
            <person name="Henrissat B."/>
            <person name="Grigoriev I.V."/>
            <person name="Hibbett D.S."/>
            <person name="Martin F."/>
            <person name="Nordberg H.P."/>
            <person name="Cantor M.N."/>
            <person name="Hua S.X."/>
        </authorList>
    </citation>
    <scope>NUCLEOTIDE SEQUENCE [LARGE SCALE GENOMIC DNA]</scope>
    <source>
        <strain evidence="3 4">MUT 4182</strain>
    </source>
</reference>
<dbReference type="SUPFAM" id="SSF48371">
    <property type="entry name" value="ARM repeat"/>
    <property type="match status" value="1"/>
</dbReference>
<feature type="region of interest" description="Disordered" evidence="1">
    <location>
        <begin position="235"/>
        <end position="255"/>
    </location>
</feature>
<dbReference type="SMART" id="SM01140">
    <property type="entry name" value="Drf_GBD"/>
    <property type="match status" value="1"/>
</dbReference>
<dbReference type="EMBL" id="KN822942">
    <property type="protein sequence ID" value="KIO34675.1"/>
    <property type="molecule type" value="Genomic_DNA"/>
</dbReference>
<feature type="region of interest" description="Disordered" evidence="1">
    <location>
        <begin position="1"/>
        <end position="64"/>
    </location>
</feature>
<feature type="compositionally biased region" description="Low complexity" evidence="1">
    <location>
        <begin position="662"/>
        <end position="671"/>
    </location>
</feature>
<evidence type="ECO:0000313" key="3">
    <source>
        <dbReference type="EMBL" id="KIO34675.1"/>
    </source>
</evidence>
<feature type="compositionally biased region" description="Basic residues" evidence="1">
    <location>
        <begin position="240"/>
        <end position="249"/>
    </location>
</feature>
<gene>
    <name evidence="3" type="ORF">M407DRAFT_16639</name>
</gene>
<feature type="compositionally biased region" description="Low complexity" evidence="1">
    <location>
        <begin position="35"/>
        <end position="49"/>
    </location>
</feature>
<dbReference type="InterPro" id="IPR016024">
    <property type="entry name" value="ARM-type_fold"/>
</dbReference>
<dbReference type="InterPro" id="IPR010473">
    <property type="entry name" value="GTPase-bd"/>
</dbReference>
<dbReference type="Gene3D" id="1.25.10.10">
    <property type="entry name" value="Leucine-rich Repeat Variant"/>
    <property type="match status" value="1"/>
</dbReference>